<evidence type="ECO:0000313" key="1">
    <source>
        <dbReference type="EMBL" id="VTR52730.1"/>
    </source>
</evidence>
<organism evidence="1 2">
    <name type="scientific">Sphingobacterium thalpophilum</name>
    <dbReference type="NCBI Taxonomy" id="259"/>
    <lineage>
        <taxon>Bacteria</taxon>
        <taxon>Pseudomonadati</taxon>
        <taxon>Bacteroidota</taxon>
        <taxon>Sphingobacteriia</taxon>
        <taxon>Sphingobacteriales</taxon>
        <taxon>Sphingobacteriaceae</taxon>
        <taxon>Sphingobacterium</taxon>
    </lineage>
</organism>
<accession>A0A4U9W275</accession>
<gene>
    <name evidence="1" type="ORF">NCTC11429_04651</name>
</gene>
<protein>
    <submittedName>
        <fullName evidence="1">Uncharacterized protein</fullName>
    </submittedName>
</protein>
<dbReference type="KEGG" id="stha:NCTC11429_04651"/>
<proteinExistence type="predicted"/>
<evidence type="ECO:0000313" key="2">
    <source>
        <dbReference type="Proteomes" id="UP000308196"/>
    </source>
</evidence>
<dbReference type="Proteomes" id="UP000308196">
    <property type="component" value="Chromosome"/>
</dbReference>
<dbReference type="AlphaFoldDB" id="A0A4U9W275"/>
<sequence>MPLLSDVSAETLSTAFEQQVEDRIFLKKLAEIFERLVNFITNSLSGIFNHIVYEQKVLSQIVFMLPTACYEPDQGVDSHI</sequence>
<dbReference type="EMBL" id="LR590484">
    <property type="protein sequence ID" value="VTR52730.1"/>
    <property type="molecule type" value="Genomic_DNA"/>
</dbReference>
<reference evidence="1 2" key="1">
    <citation type="submission" date="2019-05" db="EMBL/GenBank/DDBJ databases">
        <authorList>
            <consortium name="Pathogen Informatics"/>
        </authorList>
    </citation>
    <scope>NUCLEOTIDE SEQUENCE [LARGE SCALE GENOMIC DNA]</scope>
    <source>
        <strain evidence="1 2">NCTC11429</strain>
    </source>
</reference>
<name>A0A4U9W275_9SPHI</name>